<sequence length="289" mass="33800">MVTINSSTHGEETLLIVGNGFDLSMGFKTSYGDFMKSSYFPNEETSYLCSYLHNQYEENMGWIDIENELSKYSQLLSRFELTPKTGKIELGAESFREEYEELKTSLKFYLQEETKRAFGPSPENPAKRVIDQLPAGSKIISFNYTSIIERLTWNKFKDSKGNLLHIHGSLAPSDDIVFGVEDSAKLSKEHVFLYKAHSRHLKVQEFSDWLNSAERIIFYGYSLGDTDHQYFEKFFRKLCSDDRTYTELVFYYYDQASYDNLIWQLQMLTNHKLTQLQILNKIEFKNCSM</sequence>
<protein>
    <submittedName>
        <fullName evidence="1">Bacteriophage abortive infection AbiH family protein</fullName>
    </submittedName>
</protein>
<dbReference type="EMBL" id="JAPDVG010000002">
    <property type="protein sequence ID" value="MCW4133073.1"/>
    <property type="molecule type" value="Genomic_DNA"/>
</dbReference>
<name>A0AAW5U493_9BACT</name>
<dbReference type="Proteomes" id="UP001209417">
    <property type="component" value="Unassembled WGS sequence"/>
</dbReference>
<dbReference type="AlphaFoldDB" id="A0AAW5U493"/>
<gene>
    <name evidence="1" type="ORF">ONT19_16110</name>
</gene>
<comment type="caution">
    <text evidence="1">The sequence shown here is derived from an EMBL/GenBank/DDBJ whole genome shotgun (WGS) entry which is preliminary data.</text>
</comment>
<dbReference type="RefSeq" id="WP_264963880.1">
    <property type="nucleotide sequence ID" value="NZ_JAPDVE010000017.1"/>
</dbReference>
<reference evidence="1" key="1">
    <citation type="submission" date="2022-11" db="EMBL/GenBank/DDBJ databases">
        <title>Genomic repertoires linked with pathogenic potency of arthritogenic Prevotella copri isolated from the gut of rheumatoid arthritis patients.</title>
        <authorList>
            <person name="Nii T."/>
            <person name="Maeda Y."/>
            <person name="Motooka D."/>
            <person name="Naito M."/>
            <person name="Matsumoto Y."/>
            <person name="Ogawa T."/>
            <person name="Oguro-Igashira E."/>
            <person name="Kishikawa T."/>
            <person name="Yamashita M."/>
            <person name="Koizumi S."/>
            <person name="Kurakawa T."/>
            <person name="Okumura R."/>
            <person name="Kayama H."/>
            <person name="Murakami M."/>
            <person name="Sakaguchi T."/>
            <person name="Das B."/>
            <person name="Nakamura S."/>
            <person name="Okada Y."/>
            <person name="Kumanogoh A."/>
            <person name="Takeda K."/>
        </authorList>
    </citation>
    <scope>NUCLEOTIDE SEQUENCE</scope>
    <source>
        <strain evidence="1">H019-1</strain>
    </source>
</reference>
<dbReference type="InterPro" id="IPR025935">
    <property type="entry name" value="AbiH"/>
</dbReference>
<dbReference type="Pfam" id="PF14253">
    <property type="entry name" value="AbiH"/>
    <property type="match status" value="1"/>
</dbReference>
<evidence type="ECO:0000313" key="2">
    <source>
        <dbReference type="Proteomes" id="UP001209417"/>
    </source>
</evidence>
<organism evidence="1 2">
    <name type="scientific">Segatella copri</name>
    <dbReference type="NCBI Taxonomy" id="165179"/>
    <lineage>
        <taxon>Bacteria</taxon>
        <taxon>Pseudomonadati</taxon>
        <taxon>Bacteroidota</taxon>
        <taxon>Bacteroidia</taxon>
        <taxon>Bacteroidales</taxon>
        <taxon>Prevotellaceae</taxon>
        <taxon>Segatella</taxon>
    </lineage>
</organism>
<accession>A0AAW5U493</accession>
<proteinExistence type="predicted"/>
<evidence type="ECO:0000313" key="1">
    <source>
        <dbReference type="EMBL" id="MCW4133073.1"/>
    </source>
</evidence>